<comment type="caution">
    <text evidence="1">The sequence shown here is derived from an EMBL/GenBank/DDBJ whole genome shotgun (WGS) entry which is preliminary data.</text>
</comment>
<evidence type="ECO:0008006" key="3">
    <source>
        <dbReference type="Google" id="ProtNLM"/>
    </source>
</evidence>
<dbReference type="InterPro" id="IPR029060">
    <property type="entry name" value="PIN-like_dom_sf"/>
</dbReference>
<reference evidence="1 2" key="1">
    <citation type="submission" date="2015-09" db="EMBL/GenBank/DDBJ databases">
        <title>A metagenomics-based metabolic model of nitrate-dependent anaerobic oxidation of methane by Methanoperedens-like archaea.</title>
        <authorList>
            <person name="Arshad A."/>
            <person name="Speth D.R."/>
            <person name="De Graaf R.M."/>
            <person name="Op Den Camp H.J."/>
            <person name="Jetten M.S."/>
            <person name="Welte C.U."/>
        </authorList>
    </citation>
    <scope>NUCLEOTIDE SEQUENCE [LARGE SCALE GENOMIC DNA]</scope>
</reference>
<dbReference type="SUPFAM" id="SSF88723">
    <property type="entry name" value="PIN domain-like"/>
    <property type="match status" value="1"/>
</dbReference>
<dbReference type="Proteomes" id="UP000050360">
    <property type="component" value="Unassembled WGS sequence"/>
</dbReference>
<evidence type="ECO:0000313" key="2">
    <source>
        <dbReference type="Proteomes" id="UP000050360"/>
    </source>
</evidence>
<protein>
    <recommendedName>
        <fullName evidence="3">PIN domain-containing protein</fullName>
    </recommendedName>
</protein>
<evidence type="ECO:0000313" key="1">
    <source>
        <dbReference type="EMBL" id="KPQ43437.1"/>
    </source>
</evidence>
<accession>A0A0P8DZV2</accession>
<proteinExistence type="predicted"/>
<dbReference type="EMBL" id="LKCM01000144">
    <property type="protein sequence ID" value="KPQ43437.1"/>
    <property type="molecule type" value="Genomic_DNA"/>
</dbReference>
<sequence>MDNIKKILVDSNIFIFANIKEYPEYAVAKAKIKELIQTHKTQSTILKALELSYYSNTRINDAIIAQNAIDLDVEVFTDNIKDFRNISNLKIIPLR</sequence>
<dbReference type="AlphaFoldDB" id="A0A0P8DZV2"/>
<organism evidence="1 2">
    <name type="scientific">Candidatus Methanoperedens nitratireducens</name>
    <dbReference type="NCBI Taxonomy" id="1392998"/>
    <lineage>
        <taxon>Archaea</taxon>
        <taxon>Methanobacteriati</taxon>
        <taxon>Methanobacteriota</taxon>
        <taxon>Stenosarchaea group</taxon>
        <taxon>Methanomicrobia</taxon>
        <taxon>Methanosarcinales</taxon>
        <taxon>ANME-2 cluster</taxon>
        <taxon>Candidatus Methanoperedentaceae</taxon>
        <taxon>Candidatus Methanoperedens</taxon>
    </lineage>
</organism>
<gene>
    <name evidence="1" type="ORF">MPEBLZ_01996</name>
</gene>
<name>A0A0P8DZV2_9EURY</name>
<dbReference type="Gene3D" id="3.40.50.1010">
    <property type="entry name" value="5'-nuclease"/>
    <property type="match status" value="1"/>
</dbReference>